<gene>
    <name evidence="2" type="ORF">DILT_LOCUS1884</name>
</gene>
<sequence>MKNYLKRLQINTATWKGLVQDRSAWLRAIAAAKASRTARKSHNHCPSSSKLATLSTRLPSKHWLGQPPPEAVRSSSDDLHIYGTK</sequence>
<name>A0A3P6R8V3_DIBLA</name>
<organism evidence="2 3">
    <name type="scientific">Dibothriocephalus latus</name>
    <name type="common">Fish tapeworm</name>
    <name type="synonym">Diphyllobothrium latum</name>
    <dbReference type="NCBI Taxonomy" id="60516"/>
    <lineage>
        <taxon>Eukaryota</taxon>
        <taxon>Metazoa</taxon>
        <taxon>Spiralia</taxon>
        <taxon>Lophotrochozoa</taxon>
        <taxon>Platyhelminthes</taxon>
        <taxon>Cestoda</taxon>
        <taxon>Eucestoda</taxon>
        <taxon>Diphyllobothriidea</taxon>
        <taxon>Diphyllobothriidae</taxon>
        <taxon>Dibothriocephalus</taxon>
    </lineage>
</organism>
<dbReference type="EMBL" id="UYRU01016471">
    <property type="protein sequence ID" value="VDK52053.1"/>
    <property type="molecule type" value="Genomic_DNA"/>
</dbReference>
<evidence type="ECO:0000313" key="2">
    <source>
        <dbReference type="EMBL" id="VDK52053.1"/>
    </source>
</evidence>
<evidence type="ECO:0000256" key="1">
    <source>
        <dbReference type="SAM" id="MobiDB-lite"/>
    </source>
</evidence>
<feature type="region of interest" description="Disordered" evidence="1">
    <location>
        <begin position="60"/>
        <end position="85"/>
    </location>
</feature>
<protein>
    <submittedName>
        <fullName evidence="2">Uncharacterized protein</fullName>
    </submittedName>
</protein>
<evidence type="ECO:0000313" key="3">
    <source>
        <dbReference type="Proteomes" id="UP000281553"/>
    </source>
</evidence>
<reference evidence="2 3" key="1">
    <citation type="submission" date="2018-11" db="EMBL/GenBank/DDBJ databases">
        <authorList>
            <consortium name="Pathogen Informatics"/>
        </authorList>
    </citation>
    <scope>NUCLEOTIDE SEQUENCE [LARGE SCALE GENOMIC DNA]</scope>
</reference>
<keyword evidence="3" id="KW-1185">Reference proteome</keyword>
<feature type="compositionally biased region" description="Basic and acidic residues" evidence="1">
    <location>
        <begin position="75"/>
        <end position="85"/>
    </location>
</feature>
<dbReference type="Proteomes" id="UP000281553">
    <property type="component" value="Unassembled WGS sequence"/>
</dbReference>
<dbReference type="AlphaFoldDB" id="A0A3P6R8V3"/>
<accession>A0A3P6R8V3</accession>
<proteinExistence type="predicted"/>